<dbReference type="SUPFAM" id="SSF56176">
    <property type="entry name" value="FAD-binding/transporter-associated domain-like"/>
    <property type="match status" value="1"/>
</dbReference>
<dbReference type="InterPro" id="IPR036318">
    <property type="entry name" value="FAD-bd_PCMH-like_sf"/>
</dbReference>
<name>A0A859QF67_9HYPH</name>
<dbReference type="InterPro" id="IPR002346">
    <property type="entry name" value="Mopterin_DH_FAD-bd"/>
</dbReference>
<dbReference type="InterPro" id="IPR016169">
    <property type="entry name" value="FAD-bd_PCMH_sub2"/>
</dbReference>
<evidence type="ECO:0000256" key="1">
    <source>
        <dbReference type="ARBA" id="ARBA00022630"/>
    </source>
</evidence>
<dbReference type="Gene3D" id="3.30.465.10">
    <property type="match status" value="2"/>
</dbReference>
<protein>
    <submittedName>
        <fullName evidence="3">Xanthine dehydrogenase family protein subunit M</fullName>
    </submittedName>
</protein>
<dbReference type="GO" id="GO:0016491">
    <property type="term" value="F:oxidoreductase activity"/>
    <property type="evidence" value="ECO:0007669"/>
    <property type="project" value="InterPro"/>
</dbReference>
<dbReference type="Proteomes" id="UP000510721">
    <property type="component" value="Chromosome"/>
</dbReference>
<dbReference type="RefSeq" id="WP_180937965.1">
    <property type="nucleotide sequence ID" value="NZ_CP041238.1"/>
</dbReference>
<reference evidence="3 4" key="1">
    <citation type="submission" date="2019-06" db="EMBL/GenBank/DDBJ databases">
        <title>Complete genome sequence of Ensifer mexicanus ITTG R7 isolated from nodules of Acacia angustissima (Mill.) Kuntze.</title>
        <authorList>
            <person name="Rincon-Rosales R."/>
            <person name="Rogel M.A."/>
            <person name="Guerrero G."/>
            <person name="Rincon-Molina C.I."/>
            <person name="Lopez-Lopez A."/>
            <person name="Martinez-Romero E."/>
        </authorList>
    </citation>
    <scope>NUCLEOTIDE SEQUENCE [LARGE SCALE GENOMIC DNA]</scope>
    <source>
        <strain evidence="3 4">ITTG R7</strain>
    </source>
</reference>
<dbReference type="KEGG" id="emx:FKV68_11595"/>
<sequence length="325" mass="34996">MLPFSYEKASSEQEAIAAAAAGARYIAGGTTLIDLMREEVERPERLVDINALPLGDIRVEGSDLVIGALARMTEIAAHPDTLRLQPLVAESLIEGASPQLRNVASIGGNLLQRVRCPYFRMLDAPCNKREPGSGCSAIDGLNGGHAILGVSDHCIATHPSDVAVALIALDATMRVRGPEGERTFPVEDLFRLPGDTPHLEHTLEAGELILDVRVPSGPHSRRARYLKVRDRESYEFALVSAAVAMETDGGVIRSVRIACGGVGTRPWRMRASEAELIGKEPSRPVFEAAARLAADGARPATGNHYKVELLQRTIVRTLEMVGEMA</sequence>
<dbReference type="SMART" id="SM01092">
    <property type="entry name" value="CO_deh_flav_C"/>
    <property type="match status" value="1"/>
</dbReference>
<dbReference type="EMBL" id="CP041238">
    <property type="protein sequence ID" value="QLL62054.1"/>
    <property type="molecule type" value="Genomic_DNA"/>
</dbReference>
<dbReference type="InterPro" id="IPR051312">
    <property type="entry name" value="Diverse_Substr_Oxidored"/>
</dbReference>
<dbReference type="Gene3D" id="3.30.43.10">
    <property type="entry name" value="Uridine Diphospho-n-acetylenolpyruvylglucosamine Reductase, domain 2"/>
    <property type="match status" value="1"/>
</dbReference>
<dbReference type="PROSITE" id="PS51387">
    <property type="entry name" value="FAD_PCMH"/>
    <property type="match status" value="1"/>
</dbReference>
<dbReference type="GO" id="GO:0071949">
    <property type="term" value="F:FAD binding"/>
    <property type="evidence" value="ECO:0007669"/>
    <property type="project" value="InterPro"/>
</dbReference>
<keyword evidence="1" id="KW-0285">Flavoprotein</keyword>
<dbReference type="SUPFAM" id="SSF55447">
    <property type="entry name" value="CO dehydrogenase flavoprotein C-terminal domain-like"/>
    <property type="match status" value="1"/>
</dbReference>
<dbReference type="InterPro" id="IPR005107">
    <property type="entry name" value="CO_DH_flav_C"/>
</dbReference>
<dbReference type="PANTHER" id="PTHR42659:SF1">
    <property type="entry name" value="OXIDOREDUCTASE"/>
    <property type="match status" value="1"/>
</dbReference>
<keyword evidence="2" id="KW-0274">FAD</keyword>
<dbReference type="InterPro" id="IPR016166">
    <property type="entry name" value="FAD-bd_PCMH"/>
</dbReference>
<accession>A0A859QF67</accession>
<dbReference type="PANTHER" id="PTHR42659">
    <property type="entry name" value="XANTHINE DEHYDROGENASE SUBUNIT C-RELATED"/>
    <property type="match status" value="1"/>
</dbReference>
<keyword evidence="4" id="KW-1185">Reference proteome</keyword>
<dbReference type="Gene3D" id="3.30.390.50">
    <property type="entry name" value="CO dehydrogenase flavoprotein, C-terminal domain"/>
    <property type="match status" value="1"/>
</dbReference>
<organism evidence="3 4">
    <name type="scientific">Sinorhizobium mexicanum</name>
    <dbReference type="NCBI Taxonomy" id="375549"/>
    <lineage>
        <taxon>Bacteria</taxon>
        <taxon>Pseudomonadati</taxon>
        <taxon>Pseudomonadota</taxon>
        <taxon>Alphaproteobacteria</taxon>
        <taxon>Hyphomicrobiales</taxon>
        <taxon>Rhizobiaceae</taxon>
        <taxon>Sinorhizobium/Ensifer group</taxon>
        <taxon>Sinorhizobium</taxon>
    </lineage>
</organism>
<proteinExistence type="predicted"/>
<dbReference type="InterPro" id="IPR016167">
    <property type="entry name" value="FAD-bd_PCMH_sub1"/>
</dbReference>
<gene>
    <name evidence="3" type="ORF">FKV68_11595</name>
</gene>
<dbReference type="Pfam" id="PF03450">
    <property type="entry name" value="CO_deh_flav_C"/>
    <property type="match status" value="1"/>
</dbReference>
<dbReference type="InterPro" id="IPR036683">
    <property type="entry name" value="CO_DH_flav_C_dom_sf"/>
</dbReference>
<dbReference type="AlphaFoldDB" id="A0A859QF67"/>
<evidence type="ECO:0000256" key="2">
    <source>
        <dbReference type="ARBA" id="ARBA00022827"/>
    </source>
</evidence>
<evidence type="ECO:0000313" key="3">
    <source>
        <dbReference type="EMBL" id="QLL62054.1"/>
    </source>
</evidence>
<dbReference type="Pfam" id="PF00941">
    <property type="entry name" value="FAD_binding_5"/>
    <property type="match status" value="1"/>
</dbReference>
<evidence type="ECO:0000313" key="4">
    <source>
        <dbReference type="Proteomes" id="UP000510721"/>
    </source>
</evidence>